<dbReference type="InterPro" id="IPR026875">
    <property type="entry name" value="PHydrolase_assoc_dom"/>
</dbReference>
<keyword evidence="6" id="KW-1185">Reference proteome</keyword>
<organism evidence="5 6">
    <name type="scientific">Georgenia yuyongxinii</name>
    <dbReference type="NCBI Taxonomy" id="2589797"/>
    <lineage>
        <taxon>Bacteria</taxon>
        <taxon>Bacillati</taxon>
        <taxon>Actinomycetota</taxon>
        <taxon>Actinomycetes</taxon>
        <taxon>Micrococcales</taxon>
        <taxon>Bogoriellaceae</taxon>
        <taxon>Georgenia</taxon>
    </lineage>
</organism>
<dbReference type="NCBIfam" id="NF002829">
    <property type="entry name" value="PRK03007.1"/>
    <property type="match status" value="1"/>
</dbReference>
<feature type="compositionally biased region" description="Low complexity" evidence="3">
    <location>
        <begin position="7"/>
        <end position="19"/>
    </location>
</feature>
<reference evidence="5 6" key="1">
    <citation type="submission" date="2019-07" db="EMBL/GenBank/DDBJ databases">
        <title>Georgenia wutianyii sp. nov. and Georgenia *** sp. nov. isolated from plateau pika (Ochotona curzoniae) in the Qinghai-Tibet plateau of China.</title>
        <authorList>
            <person name="Tian Z."/>
        </authorList>
    </citation>
    <scope>NUCLEOTIDE SEQUENCE [LARGE SCALE GENOMIC DNA]</scope>
    <source>
        <strain evidence="5 6">Z446</strain>
    </source>
</reference>
<dbReference type="InterPro" id="IPR050135">
    <property type="entry name" value="dGTPase-like"/>
</dbReference>
<dbReference type="InterPro" id="IPR006674">
    <property type="entry name" value="HD_domain"/>
</dbReference>
<dbReference type="EMBL" id="VJXR01000023">
    <property type="protein sequence ID" value="TRW45406.1"/>
    <property type="molecule type" value="Genomic_DNA"/>
</dbReference>
<gene>
    <name evidence="5" type="ORF">FJ693_09480</name>
</gene>
<dbReference type="SUPFAM" id="SSF109604">
    <property type="entry name" value="HD-domain/PDEase-like"/>
    <property type="match status" value="1"/>
</dbReference>
<dbReference type="InterPro" id="IPR003607">
    <property type="entry name" value="HD/PDEase_dom"/>
</dbReference>
<dbReference type="RefSeq" id="WP_143418295.1">
    <property type="nucleotide sequence ID" value="NZ_VJXR01000023.1"/>
</dbReference>
<evidence type="ECO:0000313" key="5">
    <source>
        <dbReference type="EMBL" id="TRW45406.1"/>
    </source>
</evidence>
<dbReference type="Pfam" id="PF01966">
    <property type="entry name" value="HD"/>
    <property type="match status" value="1"/>
</dbReference>
<evidence type="ECO:0000313" key="6">
    <source>
        <dbReference type="Proteomes" id="UP000318693"/>
    </source>
</evidence>
<evidence type="ECO:0000256" key="1">
    <source>
        <dbReference type="ARBA" id="ARBA00022801"/>
    </source>
</evidence>
<dbReference type="SMART" id="SM00471">
    <property type="entry name" value="HDc"/>
    <property type="match status" value="1"/>
</dbReference>
<dbReference type="GO" id="GO:0008832">
    <property type="term" value="F:dGTPase activity"/>
    <property type="evidence" value="ECO:0007669"/>
    <property type="project" value="TreeGrafter"/>
</dbReference>
<dbReference type="PROSITE" id="PS51831">
    <property type="entry name" value="HD"/>
    <property type="match status" value="1"/>
</dbReference>
<protein>
    <recommendedName>
        <fullName evidence="2">Deoxyguanosinetriphosphate triphosphohydrolase-like protein</fullName>
    </recommendedName>
</protein>
<comment type="caution">
    <text evidence="5">The sequence shown here is derived from an EMBL/GenBank/DDBJ whole genome shotgun (WGS) entry which is preliminary data.</text>
</comment>
<dbReference type="Pfam" id="PF13286">
    <property type="entry name" value="HD_assoc"/>
    <property type="match status" value="1"/>
</dbReference>
<dbReference type="InterPro" id="IPR006261">
    <property type="entry name" value="dGTPase"/>
</dbReference>
<dbReference type="CDD" id="cd00077">
    <property type="entry name" value="HDc"/>
    <property type="match status" value="1"/>
</dbReference>
<dbReference type="HAMAP" id="MF_01212">
    <property type="entry name" value="dGTPase_type2"/>
    <property type="match status" value="1"/>
</dbReference>
<dbReference type="AlphaFoldDB" id="A0A552WRN7"/>
<dbReference type="PANTHER" id="PTHR11373:SF32">
    <property type="entry name" value="DEOXYGUANOSINETRIPHOSPHATE TRIPHOSPHOHYDROLASE"/>
    <property type="match status" value="1"/>
</dbReference>
<evidence type="ECO:0000259" key="4">
    <source>
        <dbReference type="PROSITE" id="PS51831"/>
    </source>
</evidence>
<keyword evidence="1 2" id="KW-0378">Hydrolase</keyword>
<feature type="domain" description="HD" evidence="4">
    <location>
        <begin position="76"/>
        <end position="230"/>
    </location>
</feature>
<dbReference type="Proteomes" id="UP000318693">
    <property type="component" value="Unassembled WGS sequence"/>
</dbReference>
<evidence type="ECO:0000256" key="2">
    <source>
        <dbReference type="HAMAP-Rule" id="MF_01212"/>
    </source>
</evidence>
<dbReference type="GO" id="GO:0006203">
    <property type="term" value="P:dGTP catabolic process"/>
    <property type="evidence" value="ECO:0007669"/>
    <property type="project" value="TreeGrafter"/>
</dbReference>
<dbReference type="Gene3D" id="1.10.3210.10">
    <property type="entry name" value="Hypothetical protein af1432"/>
    <property type="match status" value="1"/>
</dbReference>
<evidence type="ECO:0000256" key="3">
    <source>
        <dbReference type="SAM" id="MobiDB-lite"/>
    </source>
</evidence>
<proteinExistence type="inferred from homology"/>
<dbReference type="PANTHER" id="PTHR11373">
    <property type="entry name" value="DEOXYNUCLEOSIDE TRIPHOSPHATE TRIPHOSPHOHYDROLASE"/>
    <property type="match status" value="1"/>
</dbReference>
<dbReference type="NCBIfam" id="TIGR01353">
    <property type="entry name" value="dGTP_triPase"/>
    <property type="match status" value="1"/>
</dbReference>
<name>A0A552WRN7_9MICO</name>
<dbReference type="InterPro" id="IPR023023">
    <property type="entry name" value="dNTPase_2"/>
</dbReference>
<feature type="region of interest" description="Disordered" evidence="3">
    <location>
        <begin position="1"/>
        <end position="25"/>
    </location>
</feature>
<sequence>MPQDFSAAARAADAPGRAEAYTDRDRQRWWTEPAKNPRRTAFERDRARVLHSSALRRLGAKTQVLGPSSDDFVRTRLTHSLEVAQVGRELGKALGCDPDVVDTACLSHDLGHPPFGHNGERALDEVAAGIGGFEGNAQTLRLLTRLEPKTFTDDGEAVGLNLTRASLDASTKYPWSRGAGPVRPDGTTTAKFGVYEDDLPVFGWLREGAPDRRRCLEAQVMDLSDDIAYSVHDVEDAIVGGRVDLARVRLPAEQARVVAQVREWYDPPVPDDELGAAIDRLLALPIWMAAFDGSRQDLARIKNMTSQLIGRFCGAAEAATREAYGTGPLTRYAADLVVPPATLAEIVVLKGVAALYVMAPRESEPLYMSQRTILFDLADVLLETGERHLEAPFAADLRAAADDDARLRVVVDQVASLTDTSAHQWHARLRGMLSEVF</sequence>
<comment type="similarity">
    <text evidence="2">Belongs to the dGTPase family. Type 2 subfamily.</text>
</comment>
<accession>A0A552WRN7</accession>